<comment type="similarity">
    <text evidence="1">Belongs to the universal stress protein A family.</text>
</comment>
<organism evidence="5 6">
    <name type="scientific">Saccharomonospora xinjiangensis XJ-54</name>
    <dbReference type="NCBI Taxonomy" id="882086"/>
    <lineage>
        <taxon>Bacteria</taxon>
        <taxon>Bacillati</taxon>
        <taxon>Actinomycetota</taxon>
        <taxon>Actinomycetes</taxon>
        <taxon>Pseudonocardiales</taxon>
        <taxon>Pseudonocardiaceae</taxon>
        <taxon>Saccharomonospora</taxon>
    </lineage>
</organism>
<dbReference type="CDD" id="cd00293">
    <property type="entry name" value="USP-like"/>
    <property type="match status" value="1"/>
</dbReference>
<dbReference type="Pfam" id="PF00582">
    <property type="entry name" value="Usp"/>
    <property type="match status" value="2"/>
</dbReference>
<dbReference type="InterPro" id="IPR006015">
    <property type="entry name" value="Universal_stress_UspA"/>
</dbReference>
<dbReference type="Proteomes" id="UP000004691">
    <property type="component" value="Unassembled WGS sequence"/>
</dbReference>
<dbReference type="OrthoDB" id="3404132at2"/>
<dbReference type="GO" id="GO:0005524">
    <property type="term" value="F:ATP binding"/>
    <property type="evidence" value="ECO:0007669"/>
    <property type="project" value="UniProtKB-KW"/>
</dbReference>
<keyword evidence="6" id="KW-1185">Reference proteome</keyword>
<protein>
    <submittedName>
        <fullName evidence="5">Universal stress protein UspA-like protein</fullName>
    </submittedName>
</protein>
<proteinExistence type="inferred from homology"/>
<name>I0UZW9_9PSEU</name>
<dbReference type="AlphaFoldDB" id="I0UZW9"/>
<accession>I0UZW9</accession>
<dbReference type="InterPro" id="IPR014729">
    <property type="entry name" value="Rossmann-like_a/b/a_fold"/>
</dbReference>
<evidence type="ECO:0000259" key="4">
    <source>
        <dbReference type="Pfam" id="PF00582"/>
    </source>
</evidence>
<evidence type="ECO:0000256" key="1">
    <source>
        <dbReference type="ARBA" id="ARBA00008791"/>
    </source>
</evidence>
<evidence type="ECO:0000313" key="5">
    <source>
        <dbReference type="EMBL" id="EID53422.1"/>
    </source>
</evidence>
<feature type="domain" description="UspA" evidence="4">
    <location>
        <begin position="163"/>
        <end position="299"/>
    </location>
</feature>
<dbReference type="RefSeq" id="WP_006237544.1">
    <property type="nucleotide sequence ID" value="NZ_JH636049.1"/>
</dbReference>
<dbReference type="Gene3D" id="3.40.50.620">
    <property type="entry name" value="HUPs"/>
    <property type="match status" value="2"/>
</dbReference>
<dbReference type="SUPFAM" id="SSF52402">
    <property type="entry name" value="Adenine nucleotide alpha hydrolases-like"/>
    <property type="match status" value="2"/>
</dbReference>
<evidence type="ECO:0000256" key="3">
    <source>
        <dbReference type="ARBA" id="ARBA00022840"/>
    </source>
</evidence>
<gene>
    <name evidence="5" type="ORF">SacxiDRAFT_1163</name>
</gene>
<dbReference type="PANTHER" id="PTHR46268:SF27">
    <property type="entry name" value="UNIVERSAL STRESS PROTEIN RV2623"/>
    <property type="match status" value="1"/>
</dbReference>
<dbReference type="EMBL" id="JH636049">
    <property type="protein sequence ID" value="EID53422.1"/>
    <property type="molecule type" value="Genomic_DNA"/>
</dbReference>
<dbReference type="PRINTS" id="PR01438">
    <property type="entry name" value="UNVRSLSTRESS"/>
</dbReference>
<sequence>MTRSWSAGGEVAGGVLACFDGSEGGRRAVWWAAGEAAASRSPLVIVWSLEWEPPRAQGEVSAENLDARAVIEATRRELELAADDCRSLYPDLTVHTAMPDGAPEVTVTQLAEEIAPAMVVAGASGRGALSRMLLGSTVAYLARFLPQPLVVVRGEPAPPDAPVVVGVDGSGTSVRAVEFALTFAERHGAPVRAVHSWTDWPLDIYATAPPAQAGLYHVDDTVQEAAREQFEQAAREHPAVAVDWEAVTDRPTHALLDRSEGARLLVVGSHGRGPVTRALLGSVSHAVLYHAPCPVAVLRGEVESEEPTEAR</sequence>
<dbReference type="eggNOG" id="COG0589">
    <property type="taxonomic scope" value="Bacteria"/>
</dbReference>
<keyword evidence="2" id="KW-0547">Nucleotide-binding</keyword>
<feature type="domain" description="UspA" evidence="4">
    <location>
        <begin position="15"/>
        <end position="153"/>
    </location>
</feature>
<evidence type="ECO:0000313" key="6">
    <source>
        <dbReference type="Proteomes" id="UP000004691"/>
    </source>
</evidence>
<reference evidence="5 6" key="1">
    <citation type="submission" date="2012-01" db="EMBL/GenBank/DDBJ databases">
        <title>Improved High-Quality Draft sequence of Saccharomonospora xinjiangensis XJ-54.</title>
        <authorList>
            <consortium name="US DOE Joint Genome Institute"/>
            <person name="Lucas S."/>
            <person name="Han J."/>
            <person name="Lapidus A."/>
            <person name="Cheng J.-F."/>
            <person name="Goodwin L."/>
            <person name="Pitluck S."/>
            <person name="Peters L."/>
            <person name="Mikhailova N."/>
            <person name="Teshima H."/>
            <person name="Detter J.C."/>
            <person name="Han C."/>
            <person name="Tapia R."/>
            <person name="Land M."/>
            <person name="Hauser L."/>
            <person name="Kyrpides N."/>
            <person name="Ivanova N."/>
            <person name="Pagani I."/>
            <person name="Brambilla E.-M."/>
            <person name="Klenk H.-P."/>
            <person name="Woyke T."/>
        </authorList>
    </citation>
    <scope>NUCLEOTIDE SEQUENCE [LARGE SCALE GENOMIC DNA]</scope>
    <source>
        <strain evidence="5 6">XJ-54</strain>
    </source>
</reference>
<evidence type="ECO:0000256" key="2">
    <source>
        <dbReference type="ARBA" id="ARBA00022741"/>
    </source>
</evidence>
<dbReference type="STRING" id="882086.SacxiDRAFT_1163"/>
<dbReference type="PANTHER" id="PTHR46268">
    <property type="entry name" value="STRESS RESPONSE PROTEIN NHAX"/>
    <property type="match status" value="1"/>
</dbReference>
<dbReference type="InterPro" id="IPR006016">
    <property type="entry name" value="UspA"/>
</dbReference>
<keyword evidence="3" id="KW-0067">ATP-binding</keyword>
<dbReference type="HOGENOM" id="CLU_049301_2_3_11"/>